<dbReference type="Gene3D" id="1.20.1420.30">
    <property type="entry name" value="NCX, central ion-binding region"/>
    <property type="match status" value="1"/>
</dbReference>
<evidence type="ECO:0000256" key="10">
    <source>
        <dbReference type="ARBA" id="ARBA00022840"/>
    </source>
</evidence>
<reference evidence="25 26" key="1">
    <citation type="submission" date="2015-06" db="EMBL/GenBank/DDBJ databases">
        <title>Talaromyces atroroseus IBT 11181 draft genome.</title>
        <authorList>
            <person name="Rasmussen K.B."/>
            <person name="Rasmussen S."/>
            <person name="Petersen B."/>
            <person name="Sicheritz-Ponten T."/>
            <person name="Mortensen U.H."/>
            <person name="Thrane U."/>
        </authorList>
    </citation>
    <scope>NUCLEOTIDE SEQUENCE [LARGE SCALE GENOMIC DNA]</scope>
    <source>
        <strain evidence="25 26">IBT 11181</strain>
    </source>
</reference>
<keyword evidence="3 19" id="KW-0813">Transport</keyword>
<dbReference type="EMBL" id="LFMY01000009">
    <property type="protein sequence ID" value="OKL58510.1"/>
    <property type="molecule type" value="Genomic_DNA"/>
</dbReference>
<accession>A0A225ADI5</accession>
<feature type="transmembrane region" description="Helical" evidence="19">
    <location>
        <begin position="281"/>
        <end position="306"/>
    </location>
</feature>
<sequence>MTPDDDDTLIASPSSSTLWHPYHMTSARLVSSYLNLLLIFFPLGVCAALLGFPPLAVFALNLLAIVPLTAWITFSIGQLSSRIGRVGDELLKATLGNPIEVSVGLSALRQGQTLIVQRAVIGNILLYSLLVLGCCIFVVGGQHKRVKFDRTSTNIMLSLTTIVVISLIIPTIMLTFPPADEDDGLDDSYILRVSHAAATVLFLLSLVFFYFQFYSHPHLFHVENAPQSQLATGHRRNNGSGVLGLNRWITGVVLIAATSALVVCVNFLIRGMDDVSRTLGISSAFLVTVLVPLIGNGTKIVTILAVAKRNPIDLAIRAIINTNLRLLMLIMPALVLVGWVFDQPLTLQFDLFDATILFLAIMVMNYLIQDGRSNYLEGLVLMGTYVIVSVAFEVRPMAPDDVIYLPSPPLSMEPSNNKPKRGGPMPADAAPPPIITISTADLSSPQESSLSSPITTTITNNEPPSPDSGGLQPAATSHSLFLSGDGSSCAAVAGRPRVTSVTSLSDGETMVASSSQCGSCRTRSTSEVTAISMASDYQKRRDSVVYNHNFHPSDDDHSSFGIAPDALDALFAERSVEDLFSLGGVSGLAYVLRSDRSFGIRWEERPDCLAGRVKTFGGNRLPEKKMQTLMQLMWNALQDRVLILLTVVATVSLALGLYQTFCQPHRPGQPKVEWVEGATIMAAVVVVVVVSGLNDYQKERQFATLNRKKEDRTVTALRSGKPYELSVYDVVVGDLLHLEAGDLIPADGILVSGHNIRCDESSISGESDPKKKIPGDEIAKRKKQGVPLGKQDPFIVSGCKVVEGIGTYMVTAVGERSTYGRTMMSLVDENEPTPLQQKLATMADQIAIAGITAAVLLFVVLSAKFLIQLPGNTAPPSEKGQAFLRIVIVSIAVVVIAVPEGLPLAVTLALAIAVTRMLKDNNLVRILSSCETMGSVTTVCSDKTGTLTMNQMTVVAGTVGMQFGFGNRPEETEASTTMVKLLPTRDFVSRLSEQMKFVLSQSIVINSTAVESEKDAFIGSRTEMALLSFAKQYLSIHKISEERANAGLVQMVPFDSERKCMASVVNLGGIHRLYIKGAPEVLLEKCSHIVVDASSDEASSTNAEPLSKYQDRVPEILRGYSKHSLRMIGFAYRDFPSTWPPPHVDTVENDPTQAVFEDIMKDMTFLGIFGIQDPLRPGVTTAIAKCRNAGVSIKMVTGDNIDTANAIATQSGILDHDGISMDGPTFRKLSKSELYRVLPRLQVLARSSPEDKQNLVKGLKELDEVVAVTGDGTNDAPALTVADVGFSMGVSGTDIALEASSIILMDDNFSSIVRAIEWGRTVNDAIKKFLQFQLTVNITAVALTFITAITSDRDESILTPVQLLWVNLIMDTFAAMALATDPPHKSILEKKPQPKSAPMISLTMWKMIIAQSIYQLSVTLALNFAGNEILGYEGAEQESLETVVFNTFVWMQFFNQYNNRRLDNRLNIFEGIHENWYFLGINLITIVGQVLIIFFGGSALSAVRLDGTQWAISLFLGAFSLVVGALVRLVPDRWLAHLLVWHTRLESAHPDSAGHLDHHRPDESTPLLGDSRPRQTHSGRMGWIGWISHFFRAHTDTESV</sequence>
<evidence type="ECO:0000256" key="19">
    <source>
        <dbReference type="RuleBase" id="RU361146"/>
    </source>
</evidence>
<keyword evidence="9 19" id="KW-0106">Calcium</keyword>
<dbReference type="InterPro" id="IPR023298">
    <property type="entry name" value="ATPase_P-typ_TM_dom_sf"/>
</dbReference>
<dbReference type="InterPro" id="IPR023214">
    <property type="entry name" value="HAD_sf"/>
</dbReference>
<dbReference type="SFLD" id="SFLDS00003">
    <property type="entry name" value="Haloacid_Dehalogenase"/>
    <property type="match status" value="1"/>
</dbReference>
<dbReference type="EC" id="7.2.2.10" evidence="19"/>
<keyword evidence="6 19" id="KW-0812">Transmembrane</keyword>
<comment type="similarity">
    <text evidence="16 19">Belongs to the cation transport ATPase (P-type) (TC 3.A.3) family.</text>
</comment>
<dbReference type="InterPro" id="IPR004837">
    <property type="entry name" value="NaCa_Exmemb"/>
</dbReference>
<comment type="caution">
    <text evidence="25">The sequence shown here is derived from an EMBL/GenBank/DDBJ whole genome shotgun (WGS) entry which is preliminary data.</text>
</comment>
<feature type="transmembrane region" description="Helical" evidence="19">
    <location>
        <begin position="1329"/>
        <end position="1350"/>
    </location>
</feature>
<comment type="catalytic activity">
    <reaction evidence="17 19">
        <text>Ca(2+)(in) + ATP + H2O = Ca(2+)(out) + ADP + phosphate + H(+)</text>
        <dbReference type="Rhea" id="RHEA:18105"/>
        <dbReference type="ChEBI" id="CHEBI:15377"/>
        <dbReference type="ChEBI" id="CHEBI:15378"/>
        <dbReference type="ChEBI" id="CHEBI:29108"/>
        <dbReference type="ChEBI" id="CHEBI:30616"/>
        <dbReference type="ChEBI" id="CHEBI:43474"/>
        <dbReference type="ChEBI" id="CHEBI:456216"/>
        <dbReference type="EC" id="7.2.2.10"/>
    </reaction>
</comment>
<evidence type="ECO:0000256" key="12">
    <source>
        <dbReference type="ARBA" id="ARBA00022967"/>
    </source>
</evidence>
<dbReference type="Gene3D" id="1.20.1110.10">
    <property type="entry name" value="Calcium-transporting ATPase, transmembrane domain"/>
    <property type="match status" value="1"/>
</dbReference>
<dbReference type="GO" id="GO:0005774">
    <property type="term" value="C:vacuolar membrane"/>
    <property type="evidence" value="ECO:0007669"/>
    <property type="project" value="UniProtKB-SubCell"/>
</dbReference>
<evidence type="ECO:0000256" key="7">
    <source>
        <dbReference type="ARBA" id="ARBA00022723"/>
    </source>
</evidence>
<dbReference type="InterPro" id="IPR044492">
    <property type="entry name" value="P_typ_ATPase_HD_dom"/>
</dbReference>
<dbReference type="PANTHER" id="PTHR24093:SF369">
    <property type="entry name" value="CALCIUM-TRANSPORTING ATPASE"/>
    <property type="match status" value="1"/>
</dbReference>
<dbReference type="FunFam" id="1.20.1110.10:FF:000039">
    <property type="entry name" value="Calcium-transporting ATPase"/>
    <property type="match status" value="1"/>
</dbReference>
<feature type="transmembrane region" description="Helical" evidence="19">
    <location>
        <begin position="189"/>
        <end position="211"/>
    </location>
</feature>
<evidence type="ECO:0000256" key="4">
    <source>
        <dbReference type="ARBA" id="ARBA00022554"/>
    </source>
</evidence>
<keyword evidence="10 19" id="KW-0067">ATP-binding</keyword>
<feature type="transmembrane region" description="Helical" evidence="19">
    <location>
        <begin position="347"/>
        <end position="368"/>
    </location>
</feature>
<dbReference type="Pfam" id="PF01699">
    <property type="entry name" value="Na_Ca_ex"/>
    <property type="match status" value="2"/>
</dbReference>
<evidence type="ECO:0000256" key="13">
    <source>
        <dbReference type="ARBA" id="ARBA00022989"/>
    </source>
</evidence>
<dbReference type="GO" id="GO:0016887">
    <property type="term" value="F:ATP hydrolysis activity"/>
    <property type="evidence" value="ECO:0007669"/>
    <property type="project" value="InterPro"/>
</dbReference>
<evidence type="ECO:0000256" key="5">
    <source>
        <dbReference type="ARBA" id="ARBA00022568"/>
    </source>
</evidence>
<dbReference type="SUPFAM" id="SSF81665">
    <property type="entry name" value="Calcium ATPase, transmembrane domain M"/>
    <property type="match status" value="1"/>
</dbReference>
<feature type="transmembrane region" description="Helical" evidence="19">
    <location>
        <begin position="887"/>
        <end position="915"/>
    </location>
</feature>
<feature type="transmembrane region" description="Helical" evidence="19">
    <location>
        <begin position="1510"/>
        <end position="1530"/>
    </location>
</feature>
<dbReference type="Pfam" id="PF00690">
    <property type="entry name" value="Cation_ATPase_N"/>
    <property type="match status" value="1"/>
</dbReference>
<dbReference type="GO" id="GO:0005886">
    <property type="term" value="C:plasma membrane"/>
    <property type="evidence" value="ECO:0007669"/>
    <property type="project" value="TreeGrafter"/>
</dbReference>
<dbReference type="GeneID" id="31006030"/>
<evidence type="ECO:0000256" key="11">
    <source>
        <dbReference type="ARBA" id="ARBA00022842"/>
    </source>
</evidence>
<dbReference type="SUPFAM" id="SSF81660">
    <property type="entry name" value="Metal cation-transporting ATPase, ATP-binding domain N"/>
    <property type="match status" value="1"/>
</dbReference>
<evidence type="ECO:0000313" key="25">
    <source>
        <dbReference type="EMBL" id="OKL58510.1"/>
    </source>
</evidence>
<dbReference type="NCBIfam" id="TIGR01494">
    <property type="entry name" value="ATPase_P-type"/>
    <property type="match status" value="2"/>
</dbReference>
<evidence type="ECO:0000256" key="8">
    <source>
        <dbReference type="ARBA" id="ARBA00022741"/>
    </source>
</evidence>
<evidence type="ECO:0000256" key="9">
    <source>
        <dbReference type="ARBA" id="ARBA00022837"/>
    </source>
</evidence>
<keyword evidence="14 19" id="KW-0406">Ion transport</keyword>
<evidence type="ECO:0000256" key="2">
    <source>
        <dbReference type="ARBA" id="ARBA00008170"/>
    </source>
</evidence>
<feature type="domain" description="Cation-transporting P-type ATPase C-terminal" evidence="22">
    <location>
        <begin position="1356"/>
        <end position="1529"/>
    </location>
</feature>
<evidence type="ECO:0000259" key="24">
    <source>
        <dbReference type="Pfam" id="PF01699"/>
    </source>
</evidence>
<feature type="transmembrane region" description="Helical" evidence="19">
    <location>
        <begin position="1362"/>
        <end position="1380"/>
    </location>
</feature>
<keyword evidence="7" id="KW-0479">Metal-binding</keyword>
<feature type="transmembrane region" description="Helical" evidence="19">
    <location>
        <begin position="1476"/>
        <end position="1498"/>
    </location>
</feature>
<keyword evidence="11" id="KW-0460">Magnesium</keyword>
<dbReference type="RefSeq" id="XP_020118631.1">
    <property type="nucleotide sequence ID" value="XM_020268580.1"/>
</dbReference>
<keyword evidence="26" id="KW-1185">Reference proteome</keyword>
<evidence type="ECO:0000256" key="16">
    <source>
        <dbReference type="ARBA" id="ARBA00038148"/>
    </source>
</evidence>
<comment type="caution">
    <text evidence="19">Lacks conserved residue(s) required for the propagation of feature annotation.</text>
</comment>
<dbReference type="Gene3D" id="2.70.150.10">
    <property type="entry name" value="Calcium-transporting ATPase, cytoplasmic transduction domain A"/>
    <property type="match status" value="1"/>
</dbReference>
<dbReference type="InterPro" id="IPR004798">
    <property type="entry name" value="CAX-like"/>
</dbReference>
<dbReference type="InterPro" id="IPR006068">
    <property type="entry name" value="ATPase_P-typ_cation-transptr_C"/>
</dbReference>
<feature type="transmembrane region" description="Helical" evidence="19">
    <location>
        <begin position="153"/>
        <end position="177"/>
    </location>
</feature>
<dbReference type="Pfam" id="PF00122">
    <property type="entry name" value="E1-E2_ATPase"/>
    <property type="match status" value="1"/>
</dbReference>
<evidence type="ECO:0000256" key="18">
    <source>
        <dbReference type="ARBA" id="ARBA00059328"/>
    </source>
</evidence>
<evidence type="ECO:0000256" key="17">
    <source>
        <dbReference type="ARBA" id="ARBA00048694"/>
    </source>
</evidence>
<dbReference type="NCBIfam" id="TIGR01517">
    <property type="entry name" value="ATPase-IIB_Ca"/>
    <property type="match status" value="1"/>
</dbReference>
<feature type="transmembrane region" description="Helical" evidence="19">
    <location>
        <begin position="58"/>
        <end position="77"/>
    </location>
</feature>
<evidence type="ECO:0000259" key="22">
    <source>
        <dbReference type="Pfam" id="PF00689"/>
    </source>
</evidence>
<feature type="transmembrane region" description="Helical" evidence="19">
    <location>
        <begin position="846"/>
        <end position="867"/>
    </location>
</feature>
<keyword evidence="5 19" id="KW-0109">Calcium transport</keyword>
<evidence type="ECO:0000259" key="23">
    <source>
        <dbReference type="Pfam" id="PF00690"/>
    </source>
</evidence>
<dbReference type="Gene3D" id="3.40.1110.10">
    <property type="entry name" value="Calcium-transporting ATPase, cytoplasmic domain N"/>
    <property type="match status" value="1"/>
</dbReference>
<evidence type="ECO:0000313" key="26">
    <source>
        <dbReference type="Proteomes" id="UP000214365"/>
    </source>
</evidence>
<dbReference type="InterPro" id="IPR044880">
    <property type="entry name" value="NCX_ion-bd_dom_sf"/>
</dbReference>
<dbReference type="PANTHER" id="PTHR24093">
    <property type="entry name" value="CATION TRANSPORTING ATPASE"/>
    <property type="match status" value="1"/>
</dbReference>
<dbReference type="SUPFAM" id="SSF56784">
    <property type="entry name" value="HAD-like"/>
    <property type="match status" value="1"/>
</dbReference>
<dbReference type="SUPFAM" id="SSF81653">
    <property type="entry name" value="Calcium ATPase, transduction domain A"/>
    <property type="match status" value="1"/>
</dbReference>
<keyword evidence="12" id="KW-1278">Translocase</keyword>
<feature type="region of interest" description="Disordered" evidence="20">
    <location>
        <begin position="1552"/>
        <end position="1576"/>
    </location>
</feature>
<dbReference type="PRINTS" id="PR00121">
    <property type="entry name" value="NAKATPASE"/>
</dbReference>
<evidence type="ECO:0000256" key="3">
    <source>
        <dbReference type="ARBA" id="ARBA00022448"/>
    </source>
</evidence>
<keyword evidence="4" id="KW-0926">Vacuole</keyword>
<dbReference type="InterPro" id="IPR004014">
    <property type="entry name" value="ATPase_P-typ_cation-transptr_N"/>
</dbReference>
<feature type="compositionally biased region" description="Basic and acidic residues" evidence="20">
    <location>
        <begin position="1552"/>
        <end position="1563"/>
    </location>
</feature>
<evidence type="ECO:0000256" key="14">
    <source>
        <dbReference type="ARBA" id="ARBA00023065"/>
    </source>
</evidence>
<feature type="transmembrane region" description="Helical" evidence="19">
    <location>
        <begin position="318"/>
        <end position="341"/>
    </location>
</feature>
<comment type="function">
    <text evidence="19">Catalyzes the hydrolysis of ATP coupled with the transport of calcium.</text>
</comment>
<name>A0A225ADI5_TALAT</name>
<dbReference type="InterPro" id="IPR001757">
    <property type="entry name" value="P_typ_ATPase"/>
</dbReference>
<dbReference type="InterPro" id="IPR059000">
    <property type="entry name" value="ATPase_P-type_domA"/>
</dbReference>
<dbReference type="FunFam" id="2.70.150.10:FF:000028">
    <property type="entry name" value="Calcium-transporting ATPase"/>
    <property type="match status" value="1"/>
</dbReference>
<feature type="transmembrane region" description="Helical" evidence="19">
    <location>
        <begin position="245"/>
        <end position="269"/>
    </location>
</feature>
<dbReference type="FunFam" id="3.40.50.1000:FF:000018">
    <property type="entry name" value="Calcium-transporting ATPase"/>
    <property type="match status" value="1"/>
</dbReference>
<dbReference type="GO" id="GO:0005524">
    <property type="term" value="F:ATP binding"/>
    <property type="evidence" value="ECO:0007669"/>
    <property type="project" value="UniProtKB-KW"/>
</dbReference>
<feature type="domain" description="Sodium/calcium exchanger membrane region" evidence="24">
    <location>
        <begin position="55"/>
        <end position="211"/>
    </location>
</feature>
<feature type="domain" description="Sodium/calcium exchanger membrane region" evidence="24">
    <location>
        <begin position="252"/>
        <end position="390"/>
    </location>
</feature>
<comment type="function">
    <text evidence="18">This magnesium-dependent enzyme catalyzes the hydrolysis of ATP coupled with the transport of calcium. Transports the calcium to the vacuole and participates in the control of the cytosolic free calcium.</text>
</comment>
<dbReference type="PROSITE" id="PS00154">
    <property type="entry name" value="ATPASE_E1_E2"/>
    <property type="match status" value="1"/>
</dbReference>
<dbReference type="CDD" id="cd02081">
    <property type="entry name" value="P-type_ATPase_Ca_PMCA-like"/>
    <property type="match status" value="1"/>
</dbReference>
<feature type="compositionally biased region" description="Low complexity" evidence="20">
    <location>
        <begin position="435"/>
        <end position="462"/>
    </location>
</feature>
<dbReference type="SFLD" id="SFLDF00027">
    <property type="entry name" value="p-type_atpase"/>
    <property type="match status" value="1"/>
</dbReference>
<feature type="domain" description="P-type ATPase A" evidence="21">
    <location>
        <begin position="710"/>
        <end position="823"/>
    </location>
</feature>
<dbReference type="InterPro" id="IPR023299">
    <property type="entry name" value="ATPase_P-typ_cyto_dom_N"/>
</dbReference>
<dbReference type="OrthoDB" id="3352408at2759"/>
<feature type="transmembrane region" description="Helical" evidence="19">
    <location>
        <begin position="678"/>
        <end position="696"/>
    </location>
</feature>
<protein>
    <recommendedName>
        <fullName evidence="19">Calcium-transporting ATPase</fullName>
        <ecNumber evidence="19">7.2.2.10</ecNumber>
    </recommendedName>
</protein>
<dbReference type="GO" id="GO:0015369">
    <property type="term" value="F:calcium:proton antiporter activity"/>
    <property type="evidence" value="ECO:0007669"/>
    <property type="project" value="InterPro"/>
</dbReference>
<keyword evidence="15 19" id="KW-0472">Membrane</keyword>
<dbReference type="InterPro" id="IPR036412">
    <property type="entry name" value="HAD-like_sf"/>
</dbReference>
<organism evidence="25 26">
    <name type="scientific">Talaromyces atroroseus</name>
    <dbReference type="NCBI Taxonomy" id="1441469"/>
    <lineage>
        <taxon>Eukaryota</taxon>
        <taxon>Fungi</taxon>
        <taxon>Dikarya</taxon>
        <taxon>Ascomycota</taxon>
        <taxon>Pezizomycotina</taxon>
        <taxon>Eurotiomycetes</taxon>
        <taxon>Eurotiomycetidae</taxon>
        <taxon>Eurotiales</taxon>
        <taxon>Trichocomaceae</taxon>
        <taxon>Talaromyces</taxon>
        <taxon>Talaromyces sect. Trachyspermi</taxon>
    </lineage>
</organism>
<dbReference type="NCBIfam" id="TIGR00378">
    <property type="entry name" value="cax"/>
    <property type="match status" value="1"/>
</dbReference>
<dbReference type="Pfam" id="PF13246">
    <property type="entry name" value="Cation_ATPase"/>
    <property type="match status" value="1"/>
</dbReference>
<comment type="subcellular location">
    <subcellularLocation>
        <location evidence="19">Membrane</location>
        <topology evidence="19">Multi-pass membrane protein</topology>
    </subcellularLocation>
    <subcellularLocation>
        <location evidence="1">Vacuole membrane</location>
        <topology evidence="1">Multi-pass membrane protein</topology>
    </subcellularLocation>
</comment>
<keyword evidence="13 19" id="KW-1133">Transmembrane helix</keyword>
<dbReference type="PRINTS" id="PR00119">
    <property type="entry name" value="CATATPASE"/>
</dbReference>
<feature type="transmembrane region" description="Helical" evidence="19">
    <location>
        <begin position="33"/>
        <end position="52"/>
    </location>
</feature>
<evidence type="ECO:0000259" key="21">
    <source>
        <dbReference type="Pfam" id="PF00122"/>
    </source>
</evidence>
<dbReference type="Gene3D" id="3.40.50.1000">
    <property type="entry name" value="HAD superfamily/HAD-like"/>
    <property type="match status" value="1"/>
</dbReference>
<dbReference type="STRING" id="1441469.A0A225ADI5"/>
<evidence type="ECO:0000256" key="6">
    <source>
        <dbReference type="ARBA" id="ARBA00022692"/>
    </source>
</evidence>
<dbReference type="InterPro" id="IPR006408">
    <property type="entry name" value="P-type_ATPase_IIB"/>
</dbReference>
<dbReference type="GO" id="GO:0006874">
    <property type="term" value="P:intracellular calcium ion homeostasis"/>
    <property type="evidence" value="ECO:0007669"/>
    <property type="project" value="TreeGrafter"/>
</dbReference>
<feature type="domain" description="Cation-transporting P-type ATPase N-terminal" evidence="23">
    <location>
        <begin position="610"/>
        <end position="652"/>
    </location>
</feature>
<feature type="transmembrane region" description="Helical" evidence="19">
    <location>
        <begin position="120"/>
        <end position="141"/>
    </location>
</feature>
<evidence type="ECO:0000256" key="15">
    <source>
        <dbReference type="ARBA" id="ARBA00023136"/>
    </source>
</evidence>
<proteinExistence type="inferred from homology"/>
<feature type="transmembrane region" description="Helical" evidence="19">
    <location>
        <begin position="641"/>
        <end position="658"/>
    </location>
</feature>
<comment type="similarity">
    <text evidence="2">Belongs to the Ca(2+):cation antiporter (CaCA) (TC 2.A.19) family.</text>
</comment>
<dbReference type="SFLD" id="SFLDG00002">
    <property type="entry name" value="C1.7:_P-type_atpase_like"/>
    <property type="match status" value="1"/>
</dbReference>
<feature type="region of interest" description="Disordered" evidence="20">
    <location>
        <begin position="413"/>
        <end position="477"/>
    </location>
</feature>
<gene>
    <name evidence="25" type="ORF">UA08_06274</name>
</gene>
<dbReference type="GO" id="GO:0046872">
    <property type="term" value="F:metal ion binding"/>
    <property type="evidence" value="ECO:0007669"/>
    <property type="project" value="UniProtKB-KW"/>
</dbReference>
<dbReference type="InterPro" id="IPR008250">
    <property type="entry name" value="ATPase_P-typ_transduc_dom_A_sf"/>
</dbReference>
<evidence type="ECO:0000256" key="20">
    <source>
        <dbReference type="SAM" id="MobiDB-lite"/>
    </source>
</evidence>
<dbReference type="InterPro" id="IPR018303">
    <property type="entry name" value="ATPase_P-typ_P_site"/>
</dbReference>
<dbReference type="Proteomes" id="UP000214365">
    <property type="component" value="Unassembled WGS sequence"/>
</dbReference>
<dbReference type="GO" id="GO:0005388">
    <property type="term" value="F:P-type calcium transporter activity"/>
    <property type="evidence" value="ECO:0007669"/>
    <property type="project" value="UniProtKB-EC"/>
</dbReference>
<dbReference type="Pfam" id="PF00689">
    <property type="entry name" value="Cation_ATPase_C"/>
    <property type="match status" value="1"/>
</dbReference>
<keyword evidence="8 19" id="KW-0547">Nucleotide-binding</keyword>
<evidence type="ECO:0000256" key="1">
    <source>
        <dbReference type="ARBA" id="ARBA00004128"/>
    </source>
</evidence>